<dbReference type="InterPro" id="IPR013221">
    <property type="entry name" value="Mur_ligase_cen"/>
</dbReference>
<reference evidence="18 19" key="1">
    <citation type="submission" date="2019-02" db="EMBL/GenBank/DDBJ databases">
        <title>Deep-cultivation of Planctomycetes and their phenomic and genomic characterization uncovers novel biology.</title>
        <authorList>
            <person name="Wiegand S."/>
            <person name="Jogler M."/>
            <person name="Boedeker C."/>
            <person name="Pinto D."/>
            <person name="Vollmers J."/>
            <person name="Rivas-Marin E."/>
            <person name="Kohn T."/>
            <person name="Peeters S.H."/>
            <person name="Heuer A."/>
            <person name="Rast P."/>
            <person name="Oberbeckmann S."/>
            <person name="Bunk B."/>
            <person name="Jeske O."/>
            <person name="Meyerdierks A."/>
            <person name="Storesund J.E."/>
            <person name="Kallscheuer N."/>
            <person name="Luecker S."/>
            <person name="Lage O.M."/>
            <person name="Pohl T."/>
            <person name="Merkel B.J."/>
            <person name="Hornburger P."/>
            <person name="Mueller R.-W."/>
            <person name="Bruemmer F."/>
            <person name="Labrenz M."/>
            <person name="Spormann A.M."/>
            <person name="Op den Camp H."/>
            <person name="Overmann J."/>
            <person name="Amann R."/>
            <person name="Jetten M.S.M."/>
            <person name="Mascher T."/>
            <person name="Medema M.H."/>
            <person name="Devos D.P."/>
            <person name="Kaster A.-K."/>
            <person name="Ovreas L."/>
            <person name="Rohde M."/>
            <person name="Galperin M.Y."/>
            <person name="Jogler C."/>
        </authorList>
    </citation>
    <scope>NUCLEOTIDE SEQUENCE [LARGE SCALE GENOMIC DNA]</scope>
    <source>
        <strain evidence="18 19">Pan265</strain>
    </source>
</reference>
<feature type="domain" description="Mur ligase N-terminal catalytic" evidence="15">
    <location>
        <begin position="21"/>
        <end position="119"/>
    </location>
</feature>
<dbReference type="InterPro" id="IPR005758">
    <property type="entry name" value="UDP-N-AcMur_Ala_ligase_MurC"/>
</dbReference>
<evidence type="ECO:0000259" key="17">
    <source>
        <dbReference type="Pfam" id="PF08245"/>
    </source>
</evidence>
<evidence type="ECO:0000256" key="7">
    <source>
        <dbReference type="ARBA" id="ARBA00022741"/>
    </source>
</evidence>
<keyword evidence="19" id="KW-1185">Reference proteome</keyword>
<evidence type="ECO:0000256" key="10">
    <source>
        <dbReference type="ARBA" id="ARBA00022984"/>
    </source>
</evidence>
<evidence type="ECO:0000256" key="4">
    <source>
        <dbReference type="ARBA" id="ARBA00022490"/>
    </source>
</evidence>
<dbReference type="Gene3D" id="3.90.190.20">
    <property type="entry name" value="Mur ligase, C-terminal domain"/>
    <property type="match status" value="1"/>
</dbReference>
<name>A0A518C051_9BACT</name>
<dbReference type="EMBL" id="CP036280">
    <property type="protein sequence ID" value="QDU72601.1"/>
    <property type="molecule type" value="Genomic_DNA"/>
</dbReference>
<dbReference type="InterPro" id="IPR004101">
    <property type="entry name" value="Mur_ligase_C"/>
</dbReference>
<feature type="domain" description="Mur ligase central" evidence="17">
    <location>
        <begin position="125"/>
        <end position="298"/>
    </location>
</feature>
<keyword evidence="7 14" id="KW-0547">Nucleotide-binding</keyword>
<gene>
    <name evidence="14 18" type="primary">murC</name>
    <name evidence="18" type="ORF">Pan265_24710</name>
</gene>
<dbReference type="Pfam" id="PF02875">
    <property type="entry name" value="Mur_ligase_C"/>
    <property type="match status" value="1"/>
</dbReference>
<proteinExistence type="inferred from homology"/>
<dbReference type="EC" id="6.3.2.8" evidence="3 14"/>
<sequence>MTSITTKRSEHGGSEGWSSQRIHWVGIGGSGMSGLARMVRGLGARCSGTDRGESPVVSALRADGFEVGLDQSGSAVAEATTLVVASAAIAEDHPELLRARELGSPVVRYAEMLGRVMSERVGVAVAGTHGKSTTTSLLSHVLIEAGLDPSLIVGANCAQIGGGWRLGGSDLLVAEACEFARSFHHLRPEHAIILNIEADHLDIYDGLDEIVAAFATFAGGIRAEGSLLIQHELPQRMDVIAGLGCAVETLGFAPQADWRVSVEGGRATLRGRDGREHAWRMPMPGEHMAYNAAAAAVTAHRLGAEWGVIERAIEGFAGLDRRMQRLGEVEGVVVIDDYGHHPTEIDTTLRALRDGYSPERLICVFQPHQHSRTRFLMEQFAASFGVADVVLVPEIYFVRDSEQERQQVRAAELVSRLRGRGVQAMHVDPIEAITDQLRLMMRAGDLVVTMGAGDVWRVGHALVGEGA</sequence>
<dbReference type="UniPathway" id="UPA00219"/>
<keyword evidence="10 14" id="KW-0573">Peptidoglycan synthesis</keyword>
<evidence type="ECO:0000256" key="12">
    <source>
        <dbReference type="ARBA" id="ARBA00023316"/>
    </source>
</evidence>
<evidence type="ECO:0000256" key="11">
    <source>
        <dbReference type="ARBA" id="ARBA00023306"/>
    </source>
</evidence>
<dbReference type="InterPro" id="IPR036615">
    <property type="entry name" value="Mur_ligase_C_dom_sf"/>
</dbReference>
<evidence type="ECO:0000259" key="16">
    <source>
        <dbReference type="Pfam" id="PF02875"/>
    </source>
</evidence>
<evidence type="ECO:0000256" key="13">
    <source>
        <dbReference type="ARBA" id="ARBA00047833"/>
    </source>
</evidence>
<comment type="subcellular location">
    <subcellularLocation>
        <location evidence="1 14">Cytoplasm</location>
    </subcellularLocation>
</comment>
<evidence type="ECO:0000256" key="9">
    <source>
        <dbReference type="ARBA" id="ARBA00022960"/>
    </source>
</evidence>
<dbReference type="KEGG" id="mcad:Pan265_24710"/>
<dbReference type="GO" id="GO:0008763">
    <property type="term" value="F:UDP-N-acetylmuramate-L-alanine ligase activity"/>
    <property type="evidence" value="ECO:0007669"/>
    <property type="project" value="UniProtKB-UniRule"/>
</dbReference>
<dbReference type="InterPro" id="IPR050061">
    <property type="entry name" value="MurCDEF_pg_biosynth"/>
</dbReference>
<evidence type="ECO:0000256" key="3">
    <source>
        <dbReference type="ARBA" id="ARBA00012211"/>
    </source>
</evidence>
<evidence type="ECO:0000256" key="1">
    <source>
        <dbReference type="ARBA" id="ARBA00004496"/>
    </source>
</evidence>
<dbReference type="GO" id="GO:0051301">
    <property type="term" value="P:cell division"/>
    <property type="evidence" value="ECO:0007669"/>
    <property type="project" value="UniProtKB-KW"/>
</dbReference>
<evidence type="ECO:0000256" key="14">
    <source>
        <dbReference type="HAMAP-Rule" id="MF_00046"/>
    </source>
</evidence>
<dbReference type="Proteomes" id="UP000320386">
    <property type="component" value="Chromosome"/>
</dbReference>
<keyword evidence="8 14" id="KW-0067">ATP-binding</keyword>
<keyword evidence="11 14" id="KW-0131">Cell cycle</keyword>
<evidence type="ECO:0000313" key="18">
    <source>
        <dbReference type="EMBL" id="QDU72601.1"/>
    </source>
</evidence>
<evidence type="ECO:0000256" key="2">
    <source>
        <dbReference type="ARBA" id="ARBA00004752"/>
    </source>
</evidence>
<comment type="pathway">
    <text evidence="2 14">Cell wall biogenesis; peptidoglycan biosynthesis.</text>
</comment>
<evidence type="ECO:0000313" key="19">
    <source>
        <dbReference type="Proteomes" id="UP000320386"/>
    </source>
</evidence>
<dbReference type="HAMAP" id="MF_00046">
    <property type="entry name" value="MurC"/>
    <property type="match status" value="1"/>
</dbReference>
<dbReference type="GO" id="GO:0008360">
    <property type="term" value="P:regulation of cell shape"/>
    <property type="evidence" value="ECO:0007669"/>
    <property type="project" value="UniProtKB-KW"/>
</dbReference>
<accession>A0A518C051</accession>
<dbReference type="RefSeq" id="WP_236254411.1">
    <property type="nucleotide sequence ID" value="NZ_CP036280.1"/>
</dbReference>
<dbReference type="SUPFAM" id="SSF51984">
    <property type="entry name" value="MurCD N-terminal domain"/>
    <property type="match status" value="1"/>
</dbReference>
<dbReference type="GO" id="GO:0071555">
    <property type="term" value="P:cell wall organization"/>
    <property type="evidence" value="ECO:0007669"/>
    <property type="project" value="UniProtKB-KW"/>
</dbReference>
<feature type="binding site" evidence="14">
    <location>
        <begin position="127"/>
        <end position="133"/>
    </location>
    <ligand>
        <name>ATP</name>
        <dbReference type="ChEBI" id="CHEBI:30616"/>
    </ligand>
</feature>
<evidence type="ECO:0000256" key="8">
    <source>
        <dbReference type="ARBA" id="ARBA00022840"/>
    </source>
</evidence>
<dbReference type="Gene3D" id="3.40.1190.10">
    <property type="entry name" value="Mur-like, catalytic domain"/>
    <property type="match status" value="1"/>
</dbReference>
<protein>
    <recommendedName>
        <fullName evidence="3 14">UDP-N-acetylmuramate--L-alanine ligase</fullName>
        <ecNumber evidence="3 14">6.3.2.8</ecNumber>
    </recommendedName>
    <alternativeName>
        <fullName evidence="14">UDP-N-acetylmuramoyl-L-alanine synthetase</fullName>
    </alternativeName>
</protein>
<evidence type="ECO:0000259" key="15">
    <source>
        <dbReference type="Pfam" id="PF01225"/>
    </source>
</evidence>
<comment type="function">
    <text evidence="14">Cell wall formation.</text>
</comment>
<keyword evidence="5 14" id="KW-0436">Ligase</keyword>
<dbReference type="Pfam" id="PF08245">
    <property type="entry name" value="Mur_ligase_M"/>
    <property type="match status" value="1"/>
</dbReference>
<dbReference type="Pfam" id="PF01225">
    <property type="entry name" value="Mur_ligase"/>
    <property type="match status" value="1"/>
</dbReference>
<dbReference type="Gene3D" id="3.40.50.720">
    <property type="entry name" value="NAD(P)-binding Rossmann-like Domain"/>
    <property type="match status" value="1"/>
</dbReference>
<keyword evidence="4 14" id="KW-0963">Cytoplasm</keyword>
<comment type="catalytic activity">
    <reaction evidence="13 14">
        <text>UDP-N-acetyl-alpha-D-muramate + L-alanine + ATP = UDP-N-acetyl-alpha-D-muramoyl-L-alanine + ADP + phosphate + H(+)</text>
        <dbReference type="Rhea" id="RHEA:23372"/>
        <dbReference type="ChEBI" id="CHEBI:15378"/>
        <dbReference type="ChEBI" id="CHEBI:30616"/>
        <dbReference type="ChEBI" id="CHEBI:43474"/>
        <dbReference type="ChEBI" id="CHEBI:57972"/>
        <dbReference type="ChEBI" id="CHEBI:70757"/>
        <dbReference type="ChEBI" id="CHEBI:83898"/>
        <dbReference type="ChEBI" id="CHEBI:456216"/>
        <dbReference type="EC" id="6.3.2.8"/>
    </reaction>
</comment>
<dbReference type="GO" id="GO:0009252">
    <property type="term" value="P:peptidoglycan biosynthetic process"/>
    <property type="evidence" value="ECO:0007669"/>
    <property type="project" value="UniProtKB-UniRule"/>
</dbReference>
<organism evidence="18 19">
    <name type="scientific">Mucisphaera calidilacus</name>
    <dbReference type="NCBI Taxonomy" id="2527982"/>
    <lineage>
        <taxon>Bacteria</taxon>
        <taxon>Pseudomonadati</taxon>
        <taxon>Planctomycetota</taxon>
        <taxon>Phycisphaerae</taxon>
        <taxon>Phycisphaerales</taxon>
        <taxon>Phycisphaeraceae</taxon>
        <taxon>Mucisphaera</taxon>
    </lineage>
</organism>
<dbReference type="SUPFAM" id="SSF53623">
    <property type="entry name" value="MurD-like peptide ligases, catalytic domain"/>
    <property type="match status" value="1"/>
</dbReference>
<evidence type="ECO:0000256" key="6">
    <source>
        <dbReference type="ARBA" id="ARBA00022618"/>
    </source>
</evidence>
<dbReference type="InterPro" id="IPR036565">
    <property type="entry name" value="Mur-like_cat_sf"/>
</dbReference>
<dbReference type="NCBIfam" id="TIGR01082">
    <property type="entry name" value="murC"/>
    <property type="match status" value="1"/>
</dbReference>
<dbReference type="GO" id="GO:0005524">
    <property type="term" value="F:ATP binding"/>
    <property type="evidence" value="ECO:0007669"/>
    <property type="project" value="UniProtKB-UniRule"/>
</dbReference>
<feature type="domain" description="Mur ligase C-terminal" evidence="16">
    <location>
        <begin position="321"/>
        <end position="453"/>
    </location>
</feature>
<keyword evidence="9 14" id="KW-0133">Cell shape</keyword>
<comment type="similarity">
    <text evidence="14">Belongs to the MurCDEF family.</text>
</comment>
<dbReference type="SUPFAM" id="SSF53244">
    <property type="entry name" value="MurD-like peptide ligases, peptide-binding domain"/>
    <property type="match status" value="1"/>
</dbReference>
<dbReference type="PANTHER" id="PTHR43445:SF3">
    <property type="entry name" value="UDP-N-ACETYLMURAMATE--L-ALANINE LIGASE"/>
    <property type="match status" value="1"/>
</dbReference>
<dbReference type="AlphaFoldDB" id="A0A518C051"/>
<dbReference type="InterPro" id="IPR000713">
    <property type="entry name" value="Mur_ligase_N"/>
</dbReference>
<evidence type="ECO:0000256" key="5">
    <source>
        <dbReference type="ARBA" id="ARBA00022598"/>
    </source>
</evidence>
<dbReference type="PANTHER" id="PTHR43445">
    <property type="entry name" value="UDP-N-ACETYLMURAMATE--L-ALANINE LIGASE-RELATED"/>
    <property type="match status" value="1"/>
</dbReference>
<dbReference type="GO" id="GO:0005737">
    <property type="term" value="C:cytoplasm"/>
    <property type="evidence" value="ECO:0007669"/>
    <property type="project" value="UniProtKB-SubCell"/>
</dbReference>
<keyword evidence="6 14" id="KW-0132">Cell division</keyword>
<keyword evidence="12 14" id="KW-0961">Cell wall biogenesis/degradation</keyword>